<dbReference type="GO" id="GO:0000712">
    <property type="term" value="P:resolution of meiotic recombination intermediates"/>
    <property type="evidence" value="ECO:0007669"/>
    <property type="project" value="TreeGrafter"/>
</dbReference>
<comment type="similarity">
    <text evidence="2">Belongs to the XPF family.</text>
</comment>
<dbReference type="GO" id="GO:0003677">
    <property type="term" value="F:DNA binding"/>
    <property type="evidence" value="ECO:0007669"/>
    <property type="project" value="UniProtKB-UniRule"/>
</dbReference>
<keyword evidence="2" id="KW-0539">Nucleus</keyword>
<name>A0A9K3Q4W9_9STRA</name>
<dbReference type="Proteomes" id="UP000693970">
    <property type="component" value="Unassembled WGS sequence"/>
</dbReference>
<dbReference type="PANTHER" id="PTHR13451:SF0">
    <property type="entry name" value="CROSSOVER JUNCTION ENDONUCLEASE MUS81"/>
    <property type="match status" value="1"/>
</dbReference>
<evidence type="ECO:0000313" key="6">
    <source>
        <dbReference type="Proteomes" id="UP000693970"/>
    </source>
</evidence>
<dbReference type="Pfam" id="PF02732">
    <property type="entry name" value="ERCC4"/>
    <property type="match status" value="1"/>
</dbReference>
<dbReference type="GO" id="GO:0048476">
    <property type="term" value="C:Holliday junction resolvase complex"/>
    <property type="evidence" value="ECO:0007669"/>
    <property type="project" value="UniProtKB-UniRule"/>
</dbReference>
<organism evidence="5 6">
    <name type="scientific">Nitzschia inconspicua</name>
    <dbReference type="NCBI Taxonomy" id="303405"/>
    <lineage>
        <taxon>Eukaryota</taxon>
        <taxon>Sar</taxon>
        <taxon>Stramenopiles</taxon>
        <taxon>Ochrophyta</taxon>
        <taxon>Bacillariophyta</taxon>
        <taxon>Bacillariophyceae</taxon>
        <taxon>Bacillariophycidae</taxon>
        <taxon>Bacillariales</taxon>
        <taxon>Bacillariaceae</taxon>
        <taxon>Nitzschia</taxon>
    </lineage>
</organism>
<keyword evidence="2" id="KW-0255">Endonuclease</keyword>
<accession>A0A9K3Q4W9</accession>
<sequence>MQGGNQKVWNEDLAEGLRARYQQAFQQKKQSQHQWRDGVAAIEAVRKDIKLTSTGKIYNLPNPGKANRLTKTVYETCQRIIRGQEPLHPPGYVALSRAEFETLENRQVDPYLENRCAKRSGAHAILMAFHHGNIEATVTREQICETVRHLNLCDEVMEANYHQGRMYGAWKAKDTLIKHGFLLEYSAGVSYTSRGFRSNGMHTYSITERGKRAIQYLLNKWPDTRACPRPGYGWNNPPRDGLGLHDPSAAMHPVARRVGSAHLILPDEDDLLLLPIKKNKQSDDDERDLRTWLATASVGSQKSWKMGKERRKYLHRICDRMMTHIPGLKLQHESLGEQRDRQLFVTILAKPDGRFVTPSSNPSTSQESSFEHVSPFKRELFPSNGQGKRLGGRSDAVEAGIPARDAAAMAAMSRCCGSTTDAKRKRSASQPATPKQLYKSEDVVNLLGDLDSEDYLDRKPAAKRRQTSQEKKDYDFQPGEEVYVTLTDGPSRGPLRIVRAHTTGHVTVQETDGRETKVEVKYVQLFISALDDGEAEVVDDSNPCAAAAEILGGTSTNAIDLSSSDRIRTVKSSSTALNGKYESNKSASEREVIDLCEPEVTAASKESGKKVTILIDSRERSRNSAPRELRIGLTNQLKCGQLFDVWPAKMVTGEVVESNLSYGDFAFEITSDNGCSRLSVVVERKLIGDLVQRSSKGDHWRQLQRMRDCCNHAIMLIENDTQLAIRFDAYESTGLQPNPSHHLIENDADVFRFIGRAILSSKRIKFFQTRDQQATFRSIGALSLIASQSSNVGRNAPKSHPPACTAQQNLKDFLMSGGIDWLIAHAIAKEIGSIVAMEGLLASCETDKAKSMVVFPILANTREISENLESMQRWSAAVAKVFAATHEERASARDRLQKIKETFDDKLPGDRATLLNFIYEEESIDRAVERTLEEIPTSVALPKRVVFIELSVSLSSCFPVGTDDSFYKSSVRTFQGVTIARMTTTSGTLTSNALCVYVVEGAMFADMIGTSLNESTRPGDSVSLAKEIADKLQKSCVHEGQSNSDHRVILIRGLLPALLSAAKSSGYRSETKVICDMVLATLMMDHECVVLQAVRKRESELHMILQQLALACYHYQYLTRETTC</sequence>
<comment type="subcellular location">
    <subcellularLocation>
        <location evidence="2">Nucleus</location>
    </subcellularLocation>
</comment>
<keyword evidence="6" id="KW-1185">Reference proteome</keyword>
<dbReference type="GO" id="GO:0031573">
    <property type="term" value="P:mitotic intra-S DNA damage checkpoint signaling"/>
    <property type="evidence" value="ECO:0007669"/>
    <property type="project" value="TreeGrafter"/>
</dbReference>
<comment type="caution">
    <text evidence="5">The sequence shown here is derived from an EMBL/GenBank/DDBJ whole genome shotgun (WGS) entry which is preliminary data.</text>
</comment>
<comment type="cofactor">
    <cofactor evidence="2">
        <name>Mg(2+)</name>
        <dbReference type="ChEBI" id="CHEBI:18420"/>
    </cofactor>
</comment>
<gene>
    <name evidence="5" type="ORF">IV203_031217</name>
</gene>
<dbReference type="InterPro" id="IPR033309">
    <property type="entry name" value="Mus81"/>
</dbReference>
<dbReference type="GO" id="GO:0005634">
    <property type="term" value="C:nucleus"/>
    <property type="evidence" value="ECO:0007669"/>
    <property type="project" value="UniProtKB-SubCell"/>
</dbReference>
<feature type="domain" description="ERCC4" evidence="4">
    <location>
        <begin position="612"/>
        <end position="721"/>
    </location>
</feature>
<dbReference type="GO" id="GO:0000727">
    <property type="term" value="P:double-strand break repair via break-induced replication"/>
    <property type="evidence" value="ECO:0007669"/>
    <property type="project" value="UniProtKB-UniRule"/>
</dbReference>
<evidence type="ECO:0000256" key="3">
    <source>
        <dbReference type="SAM" id="MobiDB-lite"/>
    </source>
</evidence>
<dbReference type="SMART" id="SM00891">
    <property type="entry name" value="ERCC4"/>
    <property type="match status" value="1"/>
</dbReference>
<dbReference type="CDD" id="cd21036">
    <property type="entry name" value="WH_MUS81"/>
    <property type="match status" value="1"/>
</dbReference>
<feature type="region of interest" description="Disordered" evidence="3">
    <location>
        <begin position="419"/>
        <end position="439"/>
    </location>
</feature>
<dbReference type="GO" id="GO:0006308">
    <property type="term" value="P:DNA catabolic process"/>
    <property type="evidence" value="ECO:0007669"/>
    <property type="project" value="UniProtKB-UniRule"/>
</dbReference>
<comment type="subunit">
    <text evidence="2">Interacts with EME1.</text>
</comment>
<dbReference type="InterPro" id="IPR006166">
    <property type="entry name" value="ERCC4_domain"/>
</dbReference>
<dbReference type="EMBL" id="JAGRRH010000006">
    <property type="protein sequence ID" value="KAG7368474.1"/>
    <property type="molecule type" value="Genomic_DNA"/>
</dbReference>
<protein>
    <recommendedName>
        <fullName evidence="2">Crossover junction endonuclease MUS81</fullName>
        <ecNumber evidence="2">3.1.22.-</ecNumber>
    </recommendedName>
</protein>
<keyword evidence="2" id="KW-0540">Nuclease</keyword>
<comment type="function">
    <text evidence="2">Interacts with EME1 to form a DNA structure-specific endonuclease with substrate preference for branched DNA structures with a 5'-end at the branch nick. Typical substrates include 3'-flap structures, D-loops, replication forks and nicked Holliday junctions. May be required in mitosis for the processing of stalled or collapsed replication fork intermediates. May be required in meiosis for the repair of meiosis-specific double strand breaks subsequent to single-end invasion (SEI).</text>
</comment>
<reference evidence="5" key="2">
    <citation type="submission" date="2021-04" db="EMBL/GenBank/DDBJ databases">
        <authorList>
            <person name="Podell S."/>
        </authorList>
    </citation>
    <scope>NUCLEOTIDE SEQUENCE</scope>
    <source>
        <strain evidence="5">Hildebrandi</strain>
    </source>
</reference>
<keyword evidence="2" id="KW-0479">Metal-binding</keyword>
<reference evidence="5" key="1">
    <citation type="journal article" date="2021" name="Sci. Rep.">
        <title>Diploid genomic architecture of Nitzschia inconspicua, an elite biomass production diatom.</title>
        <authorList>
            <person name="Oliver A."/>
            <person name="Podell S."/>
            <person name="Pinowska A."/>
            <person name="Traller J.C."/>
            <person name="Smith S.R."/>
            <person name="McClure R."/>
            <person name="Beliaev A."/>
            <person name="Bohutskyi P."/>
            <person name="Hill E.A."/>
            <person name="Rabines A."/>
            <person name="Zheng H."/>
            <person name="Allen L.Z."/>
            <person name="Kuo A."/>
            <person name="Grigoriev I.V."/>
            <person name="Allen A.E."/>
            <person name="Hazlebeck D."/>
            <person name="Allen E.E."/>
        </authorList>
    </citation>
    <scope>NUCLEOTIDE SEQUENCE</scope>
    <source>
        <strain evidence="5">Hildebrandi</strain>
    </source>
</reference>
<dbReference type="GO" id="GO:0048257">
    <property type="term" value="F:3'-flap endonuclease activity"/>
    <property type="evidence" value="ECO:0007669"/>
    <property type="project" value="TreeGrafter"/>
</dbReference>
<dbReference type="AlphaFoldDB" id="A0A9K3Q4W9"/>
<dbReference type="GO" id="GO:0008821">
    <property type="term" value="F:crossover junction DNA endonuclease activity"/>
    <property type="evidence" value="ECO:0007669"/>
    <property type="project" value="UniProtKB-UniRule"/>
</dbReference>
<proteinExistence type="inferred from homology"/>
<keyword evidence="2" id="KW-0233">DNA recombination</keyword>
<keyword evidence="2" id="KW-0460">Magnesium</keyword>
<dbReference type="PANTHER" id="PTHR13451">
    <property type="entry name" value="CLASS II CROSSOVER JUNCTION ENDONUCLEASE MUS81"/>
    <property type="match status" value="1"/>
</dbReference>
<dbReference type="GO" id="GO:0046872">
    <property type="term" value="F:metal ion binding"/>
    <property type="evidence" value="ECO:0007669"/>
    <property type="project" value="UniProtKB-UniRule"/>
</dbReference>
<dbReference type="OrthoDB" id="47733at2759"/>
<evidence type="ECO:0000256" key="1">
    <source>
        <dbReference type="ARBA" id="ARBA00022801"/>
    </source>
</evidence>
<keyword evidence="2" id="KW-0227">DNA damage</keyword>
<evidence type="ECO:0000256" key="2">
    <source>
        <dbReference type="RuleBase" id="RU369042"/>
    </source>
</evidence>
<dbReference type="EC" id="3.1.22.-" evidence="2"/>
<evidence type="ECO:0000313" key="5">
    <source>
        <dbReference type="EMBL" id="KAG7368474.1"/>
    </source>
</evidence>
<dbReference type="InterPro" id="IPR047417">
    <property type="entry name" value="WHD_MUS81"/>
</dbReference>
<evidence type="ECO:0000259" key="4">
    <source>
        <dbReference type="SMART" id="SM00891"/>
    </source>
</evidence>
<keyword evidence="2" id="KW-0234">DNA repair</keyword>
<keyword evidence="1 2" id="KW-0378">Hydrolase</keyword>